<dbReference type="GO" id="GO:0042781">
    <property type="term" value="F:3'-tRNA processing endoribonuclease activity"/>
    <property type="evidence" value="ECO:0007669"/>
    <property type="project" value="TreeGrafter"/>
</dbReference>
<dbReference type="RefSeq" id="WP_270917736.1">
    <property type="nucleotide sequence ID" value="NZ_CP127247.1"/>
</dbReference>
<sequence>MRKNQVVLLGTKGGPAIRPGTRMPTAILVQMDGQTILVDAGLGVSRGLCDAGVALTDLDAIVITHLHSDHYLELGPLLHTAWTAGLTRPVPVIGPKGLDAYWAGFQQSMEFDISLRLRDEGRPDFAPLADIQVIEPGQMQLGPLTMDVIRNAHPPISDSFALRLTGKDHSVVLSGDTAPIPEMIDFSKGADLLVHEAMLSAGIDALCARVGNGDDRLRHHLERSHSPADQVGRIASQAGVKRLALNHLVPCDDPDFTETDWQTETCREWSGPLFIGTDGLTISLDQKEPPTCL</sequence>
<feature type="domain" description="Metallo-beta-lactamase" evidence="2">
    <location>
        <begin position="23"/>
        <end position="214"/>
    </location>
</feature>
<dbReference type="Gene3D" id="3.60.15.10">
    <property type="entry name" value="Ribonuclease Z/Hydroxyacylglutathione hydrolase-like"/>
    <property type="match status" value="1"/>
</dbReference>
<evidence type="ECO:0000259" key="2">
    <source>
        <dbReference type="SMART" id="SM00849"/>
    </source>
</evidence>
<gene>
    <name evidence="3" type="ORF">QPJ95_06330</name>
</gene>
<reference evidence="3 4" key="1">
    <citation type="submission" date="2023-06" db="EMBL/GenBank/DDBJ databases">
        <title>Parasedimentitalea psychrophila sp. nov., a psychrophilic bacterium isolated from deep-sea sediment.</title>
        <authorList>
            <person name="Li A."/>
        </authorList>
    </citation>
    <scope>NUCLEOTIDE SEQUENCE [LARGE SCALE GENOMIC DNA]</scope>
    <source>
        <strain evidence="3 4">QS115</strain>
    </source>
</reference>
<keyword evidence="1" id="KW-0378">Hydrolase</keyword>
<evidence type="ECO:0000256" key="1">
    <source>
        <dbReference type="ARBA" id="ARBA00022801"/>
    </source>
</evidence>
<dbReference type="InterPro" id="IPR001279">
    <property type="entry name" value="Metallo-B-lactamas"/>
</dbReference>
<dbReference type="InterPro" id="IPR044094">
    <property type="entry name" value="AtsA-like_MBL-fold"/>
</dbReference>
<keyword evidence="4" id="KW-1185">Reference proteome</keyword>
<accession>A0A9Y2L0N8</accession>
<dbReference type="InterPro" id="IPR036866">
    <property type="entry name" value="RibonucZ/Hydroxyglut_hydro"/>
</dbReference>
<dbReference type="SUPFAM" id="SSF56281">
    <property type="entry name" value="Metallo-hydrolase/oxidoreductase"/>
    <property type="match status" value="1"/>
</dbReference>
<organism evidence="3 4">
    <name type="scientific">Parasedimentitalea psychrophila</name>
    <dbReference type="NCBI Taxonomy" id="2997337"/>
    <lineage>
        <taxon>Bacteria</taxon>
        <taxon>Pseudomonadati</taxon>
        <taxon>Pseudomonadota</taxon>
        <taxon>Alphaproteobacteria</taxon>
        <taxon>Rhodobacterales</taxon>
        <taxon>Paracoccaceae</taxon>
        <taxon>Parasedimentitalea</taxon>
    </lineage>
</organism>
<dbReference type="Pfam" id="PF23023">
    <property type="entry name" value="Anti-Pycsar_Apyc1"/>
    <property type="match status" value="1"/>
</dbReference>
<dbReference type="SMART" id="SM00849">
    <property type="entry name" value="Lactamase_B"/>
    <property type="match status" value="1"/>
</dbReference>
<name>A0A9Y2L0N8_9RHOB</name>
<dbReference type="Proteomes" id="UP001238334">
    <property type="component" value="Chromosome"/>
</dbReference>
<evidence type="ECO:0000313" key="4">
    <source>
        <dbReference type="Proteomes" id="UP001238334"/>
    </source>
</evidence>
<dbReference type="PANTHER" id="PTHR46018">
    <property type="entry name" value="ZINC PHOSPHODIESTERASE ELAC PROTEIN 1"/>
    <property type="match status" value="1"/>
</dbReference>
<protein>
    <submittedName>
        <fullName evidence="3">MBL fold metallo-hydrolase</fullName>
    </submittedName>
</protein>
<dbReference type="PANTHER" id="PTHR46018:SF2">
    <property type="entry name" value="ZINC PHOSPHODIESTERASE ELAC PROTEIN 1"/>
    <property type="match status" value="1"/>
</dbReference>
<proteinExistence type="predicted"/>
<dbReference type="EMBL" id="CP127247">
    <property type="protein sequence ID" value="WIY26531.1"/>
    <property type="molecule type" value="Genomic_DNA"/>
</dbReference>
<dbReference type="KEGG" id="ppso:QPJ95_06330"/>
<dbReference type="CDD" id="cd07719">
    <property type="entry name" value="arylsulfatase_AtsA-like_MBL-fold"/>
    <property type="match status" value="1"/>
</dbReference>
<dbReference type="AlphaFoldDB" id="A0A9Y2L0N8"/>
<evidence type="ECO:0000313" key="3">
    <source>
        <dbReference type="EMBL" id="WIY26531.1"/>
    </source>
</evidence>